<protein>
    <recommendedName>
        <fullName evidence="5">N-acylglucosamine-6-phosphate 2-epimerase</fullName>
        <ecNumber evidence="5">5.1.3.9</ecNumber>
    </recommendedName>
</protein>
<dbReference type="AlphaFoldDB" id="A0A0G2J577"/>
<proteinExistence type="inferred from homology"/>
<dbReference type="GO" id="GO:0047465">
    <property type="term" value="F:N-acylglucosamine-6-phosphate 2-epimerase activity"/>
    <property type="evidence" value="ECO:0007669"/>
    <property type="project" value="UniProtKB-EC"/>
</dbReference>
<evidence type="ECO:0000313" key="8">
    <source>
        <dbReference type="EMBL" id="KKZ12697.1"/>
    </source>
</evidence>
<evidence type="ECO:0000256" key="6">
    <source>
        <dbReference type="ARBA" id="ARBA00023235"/>
    </source>
</evidence>
<dbReference type="PANTHER" id="PTHR36204">
    <property type="entry name" value="N-ACETYLMANNOSAMINE-6-PHOSPHATE 2-EPIMERASE-RELATED"/>
    <property type="match status" value="1"/>
</dbReference>
<dbReference type="UniPathway" id="UPA00629">
    <property type="reaction ID" value="UER00682"/>
</dbReference>
<dbReference type="GO" id="GO:0019262">
    <property type="term" value="P:N-acetylneuraminate catabolic process"/>
    <property type="evidence" value="ECO:0007669"/>
    <property type="project" value="UniProtKB-UniPathway"/>
</dbReference>
<comment type="function">
    <text evidence="2">Converts N-acetylmannosamine-6-phosphate (ManNAc-6-P) to N-acetylglucosamine-6-phosphate (GlcNAc-6-P).</text>
</comment>
<gene>
    <name evidence="8" type="ORF">TE42_03635</name>
</gene>
<dbReference type="Proteomes" id="UP000035067">
    <property type="component" value="Unassembled WGS sequence"/>
</dbReference>
<keyword evidence="7" id="KW-0119">Carbohydrate metabolism</keyword>
<dbReference type="InterPro" id="IPR013785">
    <property type="entry name" value="Aldolase_TIM"/>
</dbReference>
<comment type="catalytic activity">
    <reaction evidence="1">
        <text>an N-acyl-D-glucosamine 6-phosphate = an N-acyl-D-mannosamine 6-phosphate</text>
        <dbReference type="Rhea" id="RHEA:23932"/>
        <dbReference type="ChEBI" id="CHEBI:57599"/>
        <dbReference type="ChEBI" id="CHEBI:57666"/>
        <dbReference type="EC" id="5.1.3.9"/>
    </reaction>
</comment>
<dbReference type="EMBL" id="JXQG01000014">
    <property type="protein sequence ID" value="KKZ12697.1"/>
    <property type="molecule type" value="Genomic_DNA"/>
</dbReference>
<dbReference type="InterPro" id="IPR007260">
    <property type="entry name" value="NanE"/>
</dbReference>
<reference evidence="8 9" key="1">
    <citation type="submission" date="2015-01" db="EMBL/GenBank/DDBJ databases">
        <title>Lifestyle Evolution in Cyanobacterial Symbionts of Sponges.</title>
        <authorList>
            <person name="Burgsdorf I."/>
            <person name="Slaby B.M."/>
            <person name="Handley K.M."/>
            <person name="Haber M."/>
            <person name="Blom J."/>
            <person name="Marshall C.W."/>
            <person name="Gilbert J.A."/>
            <person name="Hentschel U."/>
            <person name="Steindler L."/>
        </authorList>
    </citation>
    <scope>NUCLEOTIDE SEQUENCE [LARGE SCALE GENOMIC DNA]</scope>
    <source>
        <strain evidence="8">SP3</strain>
    </source>
</reference>
<evidence type="ECO:0000313" key="9">
    <source>
        <dbReference type="Proteomes" id="UP000035067"/>
    </source>
</evidence>
<accession>A0A0G2J577</accession>
<dbReference type="NCBIfam" id="NF002231">
    <property type="entry name" value="PRK01130.1"/>
    <property type="match status" value="1"/>
</dbReference>
<dbReference type="GO" id="GO:0005829">
    <property type="term" value="C:cytosol"/>
    <property type="evidence" value="ECO:0007669"/>
    <property type="project" value="TreeGrafter"/>
</dbReference>
<dbReference type="PATRIC" id="fig|1604020.3.peg.2503"/>
<dbReference type="Pfam" id="PF04131">
    <property type="entry name" value="NanE"/>
    <property type="match status" value="1"/>
</dbReference>
<evidence type="ECO:0000256" key="7">
    <source>
        <dbReference type="ARBA" id="ARBA00023277"/>
    </source>
</evidence>
<dbReference type="InterPro" id="IPR011060">
    <property type="entry name" value="RibuloseP-bd_barrel"/>
</dbReference>
<dbReference type="GO" id="GO:0006053">
    <property type="term" value="P:N-acetylmannosamine catabolic process"/>
    <property type="evidence" value="ECO:0007669"/>
    <property type="project" value="TreeGrafter"/>
</dbReference>
<dbReference type="CDD" id="cd04729">
    <property type="entry name" value="NanE"/>
    <property type="match status" value="1"/>
</dbReference>
<dbReference type="PANTHER" id="PTHR36204:SF1">
    <property type="entry name" value="N-ACETYLMANNOSAMINE-6-PHOSPHATE 2-EPIMERASE-RELATED"/>
    <property type="match status" value="1"/>
</dbReference>
<evidence type="ECO:0000256" key="4">
    <source>
        <dbReference type="ARBA" id="ARBA00007439"/>
    </source>
</evidence>
<organism evidence="8 9">
    <name type="scientific">Candidatus Synechococcus spongiarum SP3</name>
    <dbReference type="NCBI Taxonomy" id="1604020"/>
    <lineage>
        <taxon>Bacteria</taxon>
        <taxon>Bacillati</taxon>
        <taxon>Cyanobacteriota</taxon>
        <taxon>Cyanophyceae</taxon>
        <taxon>Synechococcales</taxon>
        <taxon>Synechococcaceae</taxon>
        <taxon>Synechococcus</taxon>
    </lineage>
</organism>
<evidence type="ECO:0000256" key="5">
    <source>
        <dbReference type="ARBA" id="ARBA00013180"/>
    </source>
</evidence>
<sequence length="242" mass="25149">MSTSRTHDSRPEVPEGGLIVSVQAPQGSPCHATEVITAMAAASMGNGAAGVRLNSPEHVAAVRRRCPKALIIGLWKRPHLNGPVIITPRYEDLAAVWSAGADVVALDATDRPRPGGERLEAMVTRAKAELAATLMADIDTLANAERAAAMGCDWVGTTLYGYTQATAHRHPPGLELLQPLRQRLSIPVLCEGGIASPRQARQAMDLGATAVVVGTAITGIDQQVSCYSQALATCSGAATGTG</sequence>
<name>A0A0G2J577_9SYNE</name>
<dbReference type="EC" id="5.1.3.9" evidence="5"/>
<comment type="similarity">
    <text evidence="4">Belongs to the NanE family.</text>
</comment>
<evidence type="ECO:0000256" key="2">
    <source>
        <dbReference type="ARBA" id="ARBA00002147"/>
    </source>
</evidence>
<comment type="pathway">
    <text evidence="3">Amino-sugar metabolism; N-acetylneuraminate degradation; D-fructose 6-phosphate from N-acetylneuraminate: step 3/5.</text>
</comment>
<dbReference type="SUPFAM" id="SSF51366">
    <property type="entry name" value="Ribulose-phoshate binding barrel"/>
    <property type="match status" value="1"/>
</dbReference>
<dbReference type="Gene3D" id="3.20.20.70">
    <property type="entry name" value="Aldolase class I"/>
    <property type="match status" value="1"/>
</dbReference>
<evidence type="ECO:0000256" key="3">
    <source>
        <dbReference type="ARBA" id="ARBA00005081"/>
    </source>
</evidence>
<comment type="caution">
    <text evidence="8">The sequence shown here is derived from an EMBL/GenBank/DDBJ whole genome shotgun (WGS) entry which is preliminary data.</text>
</comment>
<keyword evidence="6" id="KW-0413">Isomerase</keyword>
<evidence type="ECO:0000256" key="1">
    <source>
        <dbReference type="ARBA" id="ARBA00000056"/>
    </source>
</evidence>